<feature type="transmembrane region" description="Helical" evidence="8">
    <location>
        <begin position="12"/>
        <end position="31"/>
    </location>
</feature>
<feature type="transmembrane region" description="Helical" evidence="8">
    <location>
        <begin position="287"/>
        <end position="306"/>
    </location>
</feature>
<dbReference type="AlphaFoldDB" id="A0A511Z0P3"/>
<keyword evidence="3" id="KW-0813">Transport</keyword>
<name>A0A511Z0P3_9CELL</name>
<proteinExistence type="inferred from homology"/>
<reference evidence="10 11" key="1">
    <citation type="submission" date="2019-07" db="EMBL/GenBank/DDBJ databases">
        <title>Whole genome shotgun sequence of Actinotalea fermentans NBRC 105374.</title>
        <authorList>
            <person name="Hosoyama A."/>
            <person name="Uohara A."/>
            <person name="Ohji S."/>
            <person name="Ichikawa N."/>
        </authorList>
    </citation>
    <scope>NUCLEOTIDE SEQUENCE [LARGE SCALE GENOMIC DNA]</scope>
    <source>
        <strain evidence="10 11">NBRC 105374</strain>
    </source>
</reference>
<feature type="transmembrane region" description="Helical" evidence="8">
    <location>
        <begin position="145"/>
        <end position="167"/>
    </location>
</feature>
<dbReference type="InterPro" id="IPR011701">
    <property type="entry name" value="MFS"/>
</dbReference>
<feature type="transmembrane region" description="Helical" evidence="8">
    <location>
        <begin position="115"/>
        <end position="133"/>
    </location>
</feature>
<evidence type="ECO:0000256" key="3">
    <source>
        <dbReference type="ARBA" id="ARBA00022448"/>
    </source>
</evidence>
<dbReference type="PROSITE" id="PS50850">
    <property type="entry name" value="MFS"/>
    <property type="match status" value="1"/>
</dbReference>
<evidence type="ECO:0000256" key="4">
    <source>
        <dbReference type="ARBA" id="ARBA00022475"/>
    </source>
</evidence>
<comment type="subcellular location">
    <subcellularLocation>
        <location evidence="1">Cell membrane</location>
        <topology evidence="1">Multi-pass membrane protein</topology>
    </subcellularLocation>
</comment>
<evidence type="ECO:0000256" key="5">
    <source>
        <dbReference type="ARBA" id="ARBA00022692"/>
    </source>
</evidence>
<feature type="transmembrane region" description="Helical" evidence="8">
    <location>
        <begin position="84"/>
        <end position="109"/>
    </location>
</feature>
<dbReference type="PROSITE" id="PS00216">
    <property type="entry name" value="SUGAR_TRANSPORT_1"/>
    <property type="match status" value="1"/>
</dbReference>
<dbReference type="Gene3D" id="1.20.1720.10">
    <property type="entry name" value="Multidrug resistance protein D"/>
    <property type="match status" value="1"/>
</dbReference>
<dbReference type="GO" id="GO:0005886">
    <property type="term" value="C:plasma membrane"/>
    <property type="evidence" value="ECO:0007669"/>
    <property type="project" value="UniProtKB-SubCell"/>
</dbReference>
<dbReference type="GO" id="GO:1990961">
    <property type="term" value="P:xenobiotic detoxification by transmembrane export across the plasma membrane"/>
    <property type="evidence" value="ECO:0007669"/>
    <property type="project" value="InterPro"/>
</dbReference>
<dbReference type="RefSeq" id="WP_186814563.1">
    <property type="nucleotide sequence ID" value="NZ_BJYK01000009.1"/>
</dbReference>
<dbReference type="InterPro" id="IPR005829">
    <property type="entry name" value="Sugar_transporter_CS"/>
</dbReference>
<evidence type="ECO:0000313" key="11">
    <source>
        <dbReference type="Proteomes" id="UP000321484"/>
    </source>
</evidence>
<evidence type="ECO:0000259" key="9">
    <source>
        <dbReference type="PROSITE" id="PS50850"/>
    </source>
</evidence>
<dbReference type="SUPFAM" id="SSF103473">
    <property type="entry name" value="MFS general substrate transporter"/>
    <property type="match status" value="1"/>
</dbReference>
<keyword evidence="11" id="KW-1185">Reference proteome</keyword>
<evidence type="ECO:0000256" key="8">
    <source>
        <dbReference type="SAM" id="Phobius"/>
    </source>
</evidence>
<evidence type="ECO:0000256" key="6">
    <source>
        <dbReference type="ARBA" id="ARBA00022989"/>
    </source>
</evidence>
<dbReference type="InterPro" id="IPR036259">
    <property type="entry name" value="MFS_trans_sf"/>
</dbReference>
<dbReference type="InterPro" id="IPR004812">
    <property type="entry name" value="Efflux_drug-R_Bcr/CmlA"/>
</dbReference>
<evidence type="ECO:0000256" key="2">
    <source>
        <dbReference type="ARBA" id="ARBA00006236"/>
    </source>
</evidence>
<keyword evidence="4" id="KW-1003">Cell membrane</keyword>
<feature type="transmembrane region" description="Helical" evidence="8">
    <location>
        <begin position="51"/>
        <end position="72"/>
    </location>
</feature>
<feature type="transmembrane region" description="Helical" evidence="8">
    <location>
        <begin position="318"/>
        <end position="339"/>
    </location>
</feature>
<evidence type="ECO:0000313" key="10">
    <source>
        <dbReference type="EMBL" id="GEN81003.1"/>
    </source>
</evidence>
<protein>
    <submittedName>
        <fullName evidence="10">Putative multidrug resistance transporter, Bcr/CflA family protein</fullName>
    </submittedName>
</protein>
<dbReference type="CDD" id="cd17320">
    <property type="entry name" value="MFS_MdfA_MDR_like"/>
    <property type="match status" value="1"/>
</dbReference>
<keyword evidence="6 8" id="KW-1133">Transmembrane helix</keyword>
<gene>
    <name evidence="10" type="ORF">AFE02nite_27370</name>
</gene>
<feature type="domain" description="Major facilitator superfamily (MFS) profile" evidence="9">
    <location>
        <begin position="17"/>
        <end position="401"/>
    </location>
</feature>
<dbReference type="Proteomes" id="UP000321484">
    <property type="component" value="Unassembled WGS sequence"/>
</dbReference>
<evidence type="ECO:0000256" key="1">
    <source>
        <dbReference type="ARBA" id="ARBA00004651"/>
    </source>
</evidence>
<feature type="transmembrane region" description="Helical" evidence="8">
    <location>
        <begin position="351"/>
        <end position="370"/>
    </location>
</feature>
<sequence>MATPSPPARDRTSTALLATILGAMAFLPAATTDMYLPSLPDVARDLQTSEAAVALTISWVLAGAAVAQLVIGPLSDRVGRRRPAVVGLGVYVVVALACAVAATVTQLIALRVVQGAVGAAGTVVATAVIGDRWRGAEAARMLSRLWLAIAVGPVLAPLAGTVVAGHWGWRGVFVALAVTAALIVAAVLRWLPETRPPAQRSTERLADTFRGYREALRDGQFVAFALLPGLALAVIMSYVTGSTFVFQREYGLDPTGFAIAFGTGATSMLAGSQANAVLVRRYGPDRLLAVALPAVVATTLAVLVVASGRFGGVVGVLVPLWLTVGLLSSVLANASALALARLPGRSGTASAVLGFSQGALGGLVSPLVGALGGTGTAMACVMVGLALVSVVVLWAGTPVRPWAPRDAAGAGSVHSFE</sequence>
<comment type="similarity">
    <text evidence="2">Belongs to the major facilitator superfamily. Bcr/CmlA family.</text>
</comment>
<evidence type="ECO:0000256" key="7">
    <source>
        <dbReference type="ARBA" id="ARBA00023136"/>
    </source>
</evidence>
<dbReference type="InterPro" id="IPR020846">
    <property type="entry name" value="MFS_dom"/>
</dbReference>
<dbReference type="Pfam" id="PF07690">
    <property type="entry name" value="MFS_1"/>
    <property type="match status" value="1"/>
</dbReference>
<dbReference type="GO" id="GO:0042910">
    <property type="term" value="F:xenobiotic transmembrane transporter activity"/>
    <property type="evidence" value="ECO:0007669"/>
    <property type="project" value="InterPro"/>
</dbReference>
<dbReference type="NCBIfam" id="TIGR00710">
    <property type="entry name" value="efflux_Bcr_CflA"/>
    <property type="match status" value="1"/>
</dbReference>
<dbReference type="PANTHER" id="PTHR23502">
    <property type="entry name" value="MAJOR FACILITATOR SUPERFAMILY"/>
    <property type="match status" value="1"/>
</dbReference>
<comment type="caution">
    <text evidence="10">The sequence shown here is derived from an EMBL/GenBank/DDBJ whole genome shotgun (WGS) entry which is preliminary data.</text>
</comment>
<dbReference type="PANTHER" id="PTHR23502:SF132">
    <property type="entry name" value="POLYAMINE TRANSPORTER 2-RELATED"/>
    <property type="match status" value="1"/>
</dbReference>
<keyword evidence="7 8" id="KW-0472">Membrane</keyword>
<keyword evidence="5 8" id="KW-0812">Transmembrane</keyword>
<feature type="transmembrane region" description="Helical" evidence="8">
    <location>
        <begin position="173"/>
        <end position="191"/>
    </location>
</feature>
<accession>A0A511Z0P3</accession>
<feature type="transmembrane region" description="Helical" evidence="8">
    <location>
        <begin position="376"/>
        <end position="395"/>
    </location>
</feature>
<feature type="transmembrane region" description="Helical" evidence="8">
    <location>
        <begin position="221"/>
        <end position="245"/>
    </location>
</feature>
<feature type="transmembrane region" description="Helical" evidence="8">
    <location>
        <begin position="257"/>
        <end position="278"/>
    </location>
</feature>
<dbReference type="EMBL" id="BJYK01000009">
    <property type="protein sequence ID" value="GEN81003.1"/>
    <property type="molecule type" value="Genomic_DNA"/>
</dbReference>
<organism evidence="10 11">
    <name type="scientific">Actinotalea fermentans</name>
    <dbReference type="NCBI Taxonomy" id="43671"/>
    <lineage>
        <taxon>Bacteria</taxon>
        <taxon>Bacillati</taxon>
        <taxon>Actinomycetota</taxon>
        <taxon>Actinomycetes</taxon>
        <taxon>Micrococcales</taxon>
        <taxon>Cellulomonadaceae</taxon>
        <taxon>Actinotalea</taxon>
    </lineage>
</organism>